<name>A0ABM8I7M3_9BACE</name>
<evidence type="ECO:0008006" key="3">
    <source>
        <dbReference type="Google" id="ProtNLM"/>
    </source>
</evidence>
<reference evidence="1 2" key="1">
    <citation type="submission" date="2023-04" db="EMBL/GenBank/DDBJ databases">
        <title>Draft genome sequence of acteroides sedimenti strain YN3PY1.</title>
        <authorList>
            <person name="Yoshida N."/>
        </authorList>
    </citation>
    <scope>NUCLEOTIDE SEQUENCE [LARGE SCALE GENOMIC DNA]</scope>
    <source>
        <strain evidence="1 2">YN3PY1</strain>
    </source>
</reference>
<proteinExistence type="predicted"/>
<protein>
    <recommendedName>
        <fullName evidence="3">DUF3168 domain-containing protein</fullName>
    </recommendedName>
</protein>
<gene>
    <name evidence="1" type="ORF">BSYN_03720</name>
</gene>
<dbReference type="Proteomes" id="UP001496674">
    <property type="component" value="Chromosome"/>
</dbReference>
<dbReference type="RefSeq" id="WP_353332772.1">
    <property type="nucleotide sequence ID" value="NZ_AP028055.1"/>
</dbReference>
<sequence length="124" mass="14147">MALKSTKFRISSAARDILMADTTVRALIGSRIFPCVAPEDTDEDFILYYRDKYAVEQTKQGIYMQTATVMFAVVSNGYERSQEIAEAIFIALTESNTATRFELIDSTEDYSDKKYVQLLLFEIQ</sequence>
<organism evidence="1 2">
    <name type="scientific">Bacteroides sedimenti</name>
    <dbReference type="NCBI Taxonomy" id="2136147"/>
    <lineage>
        <taxon>Bacteria</taxon>
        <taxon>Pseudomonadati</taxon>
        <taxon>Bacteroidota</taxon>
        <taxon>Bacteroidia</taxon>
        <taxon>Bacteroidales</taxon>
        <taxon>Bacteroidaceae</taxon>
        <taxon>Bacteroides</taxon>
    </lineage>
</organism>
<dbReference type="EMBL" id="AP028055">
    <property type="protein sequence ID" value="BEG98107.1"/>
    <property type="molecule type" value="Genomic_DNA"/>
</dbReference>
<accession>A0ABM8I7M3</accession>
<keyword evidence="2" id="KW-1185">Reference proteome</keyword>
<evidence type="ECO:0000313" key="2">
    <source>
        <dbReference type="Proteomes" id="UP001496674"/>
    </source>
</evidence>
<evidence type="ECO:0000313" key="1">
    <source>
        <dbReference type="EMBL" id="BEG98107.1"/>
    </source>
</evidence>